<evidence type="ECO:0000256" key="2">
    <source>
        <dbReference type="SAM" id="Phobius"/>
    </source>
</evidence>
<dbReference type="InterPro" id="IPR013783">
    <property type="entry name" value="Ig-like_fold"/>
</dbReference>
<keyword evidence="4" id="KW-1185">Reference proteome</keyword>
<feature type="compositionally biased region" description="Polar residues" evidence="1">
    <location>
        <begin position="1893"/>
        <end position="1902"/>
    </location>
</feature>
<evidence type="ECO:0000256" key="1">
    <source>
        <dbReference type="SAM" id="MobiDB-lite"/>
    </source>
</evidence>
<feature type="transmembrane region" description="Helical" evidence="2">
    <location>
        <begin position="12"/>
        <end position="32"/>
    </location>
</feature>
<evidence type="ECO:0000313" key="4">
    <source>
        <dbReference type="Proteomes" id="UP000294743"/>
    </source>
</evidence>
<dbReference type="OrthoDB" id="663332at2"/>
<gene>
    <name evidence="3" type="ORF">EDD63_11243</name>
</gene>
<feature type="region of interest" description="Disordered" evidence="1">
    <location>
        <begin position="1800"/>
        <end position="1902"/>
    </location>
</feature>
<keyword evidence="2" id="KW-0812">Transmembrane</keyword>
<organism evidence="3 4">
    <name type="scientific">Breznakia blatticola</name>
    <dbReference type="NCBI Taxonomy" id="1754012"/>
    <lineage>
        <taxon>Bacteria</taxon>
        <taxon>Bacillati</taxon>
        <taxon>Bacillota</taxon>
        <taxon>Erysipelotrichia</taxon>
        <taxon>Erysipelotrichales</taxon>
        <taxon>Erysipelotrichaceae</taxon>
        <taxon>Breznakia</taxon>
    </lineage>
</organism>
<dbReference type="RefSeq" id="WP_134169132.1">
    <property type="nucleotide sequence ID" value="NZ_SODD01000012.1"/>
</dbReference>
<proteinExistence type="predicted"/>
<keyword evidence="2" id="KW-1133">Transmembrane helix</keyword>
<keyword evidence="2" id="KW-0472">Membrane</keyword>
<protein>
    <recommendedName>
        <fullName evidence="5">Ig-like domain-containing protein</fullName>
    </recommendedName>
</protein>
<dbReference type="Proteomes" id="UP000294743">
    <property type="component" value="Unassembled WGS sequence"/>
</dbReference>
<feature type="compositionally biased region" description="Polar residues" evidence="1">
    <location>
        <begin position="1842"/>
        <end position="1866"/>
    </location>
</feature>
<feature type="compositionally biased region" description="Basic and acidic residues" evidence="1">
    <location>
        <begin position="1867"/>
        <end position="1888"/>
    </location>
</feature>
<comment type="caution">
    <text evidence="3">The sequence shown here is derived from an EMBL/GenBank/DDBJ whole genome shotgun (WGS) entry which is preliminary data.</text>
</comment>
<evidence type="ECO:0000313" key="3">
    <source>
        <dbReference type="EMBL" id="TDW20577.1"/>
    </source>
</evidence>
<dbReference type="Gene3D" id="2.60.40.10">
    <property type="entry name" value="Immunoglobulins"/>
    <property type="match status" value="1"/>
</dbReference>
<feature type="compositionally biased region" description="Acidic residues" evidence="1">
    <location>
        <begin position="1807"/>
        <end position="1827"/>
    </location>
</feature>
<reference evidence="3 4" key="1">
    <citation type="submission" date="2019-03" db="EMBL/GenBank/DDBJ databases">
        <title>Genomic Encyclopedia of Type Strains, Phase IV (KMG-IV): sequencing the most valuable type-strain genomes for metagenomic binning, comparative biology and taxonomic classification.</title>
        <authorList>
            <person name="Goeker M."/>
        </authorList>
    </citation>
    <scope>NUCLEOTIDE SEQUENCE [LARGE SCALE GENOMIC DNA]</scope>
    <source>
        <strain evidence="3 4">DSM 28867</strain>
    </source>
</reference>
<dbReference type="EMBL" id="SODD01000012">
    <property type="protein sequence ID" value="TDW20577.1"/>
    <property type="molecule type" value="Genomic_DNA"/>
</dbReference>
<name>A0A4R7ZRI0_9FIRM</name>
<dbReference type="Gene3D" id="2.60.40.2700">
    <property type="match status" value="12"/>
</dbReference>
<evidence type="ECO:0008006" key="5">
    <source>
        <dbReference type="Google" id="ProtNLM"/>
    </source>
</evidence>
<feature type="transmembrane region" description="Helical" evidence="2">
    <location>
        <begin position="1915"/>
        <end position="1936"/>
    </location>
</feature>
<accession>A0A4R7ZRI0</accession>
<sequence>MQKKKNLKMRFFSYALMVTIIGSLSINAFFSYDLQNHQILMKQEEQDEKLDHEEKQIEEQTNDSIENVKVGTDNLIQPRAVTSVVIDVDEQPEGADYLINETAQPLRASGSIEGKPTATKNISYSWQVNDSLDNTGWSYIDGAKGKTFTPPTNVVGTKYYRLFMAYSSPIEGMFAGVSRAVPIVVHDKAKQPSITTQPVGATYRQGDTVTPLKVTARKSDEGTLTYQWYSTSVKGNVGGVLIQGATKSTYTPPLDNIETRYYYVVVTNTGYKNTKAKSTSNPAAIEVKKAIVPPKITEQPRDWILPQSPTTKIRLNVKVEAPEGAKLTYQWYKNADKPEYGGTLASVVSSNSLSVSTDKLGKAYYYVEVTSNDGGDISIVRSNIVYVDIRDIEELTIATHPDSAEYQQNEDANALKVTTNKIEYGTVTYQWYKNTTDATGGSTQIPGATKSTYTPPTSELGRTFYFVRVRNTWGSNVKEKWSRIANVNVLPNAQEPIISKQPITIEWIEDGTPAEFSVEATSPDKGTLSYQWYLYDSKTGGTGRLINGATKSTFTPKDVTVGSKYYGVTVTNTLNNSSKSVESERAVARIVSRAEIPTITEQPADVIYGQGAKAEPLKVVAEVSDGGTLKYQWFSRSGAYNTIKNPISGQTMDQFIPDTSTIGYKYYHVDVYNYSGQSYKTSRSRVVKVQVVPAANAPTINEQPNDATYGKHAEADKLSVTATSDTGVLSYQWYENSTKSNTGGNEIFGATNKDYRPSTGSLGKKYYYVKVTNTVHGTSKSTVSNAAEIEIVSAAETPKITKHPDSAIYGKGAKADFLSVEASVNDTGTLSCQWYQSTSENGNNALEINDATASTYKPRTFTTGKLYYFVEVTNTKHKTTRVSRSKIASIEVVEAAKKPIIENQPEGDIYEINEQANTLHVDARKDGDGTLSYQWYEFETFNSDTKHPIEGETTDSYTPSTTTLGEKAYCVVITNTLHGTTASVESERVEIKVFEPTGIPTITENPKSAIYGQKAKAKTLRVSAIAKAGGTLSYQWYQNDQPTIDGATAIDQETSTTYTPSTETLGHTYYFAIVTNTENDISKEATSEIADIEVIAPATKPTINVKPQNAIYGKGATAKPLEVDASASDGGILTYKWFKISSKKTGVGKSIDDATNSVYTPSTDVVETAYYYVEVTNTLHGTSAVSESDRIRIDIVNAAAKPDITGQPKDSIYGKGAAANKLVVEASSSDTGTLSYQWYQSANKDGSNAKAIKDATNDTYAPSTNTLGKNYYYVEVTNTLYGTTAKNQSNIAEIEVIAAADTLTITKSPDDNTYGQGAKADPLSVDVDKNDNGTLSYQWFASDDRYKTNVELVQGATKPTYTPSTDEVGLTYYYVEVTNTLYGTTSSVTSDVAKIEVVPAAQAVSIEKDPESAIYGQGAHATDLVVEVRPNDTGSITYQWFKSNKKDLSDATSIEDATTDSYMPSTKDIGTSYYYVEITNTLYGTTAKVVSETAKIEVVEKAVKPTIDTQPESAYYLTGSDATALEVEGSASNGVLSYQWYESENDEVAYGQAIQDATEVTYTPDTSVEDTRYYYVVVTNTEHGTTASQTSDIATITVVDEPETPTINEQLQDATYIINDEPEMLFVDAEVSDDGVLSYQWYVSKTKELEDATLIENETEEAYLPSTDEKGIFYYWVQITNTRKGETRHITSEAAMVQVIQPAATPIIHKHPEHGTYIQDETPLALHVQATVEDDGQLTYQWYEQTSEEHEDILIDDATAHTFTPDTTAIGSTSYYVVITNTLDDQTSQVTSEVATIQVKKQPEPTIDPEEGELPPIDEIDLTDSLDNENTVNKTDGLEPSTPANDGTDANVSATQDTHINIANNQHADKKGVTNTNDEVKNTKNDQHHKQKSANTNKDILTTSDNHNGWSLTSYILMAAGFLSLFGLFFLLIFLWKRKKDDEEDSEQTANER</sequence>